<dbReference type="InterPro" id="IPR036291">
    <property type="entry name" value="NAD(P)-bd_dom_sf"/>
</dbReference>
<evidence type="ECO:0000256" key="5">
    <source>
        <dbReference type="ARBA" id="ARBA00048200"/>
    </source>
</evidence>
<reference evidence="8 10" key="1">
    <citation type="submission" date="2015-09" db="EMBL/GenBank/DDBJ databases">
        <title>Genome announcement of multiple Pseudomonas syringae strains.</title>
        <authorList>
            <person name="Thakur S."/>
            <person name="Wang P.W."/>
            <person name="Gong Y."/>
            <person name="Weir B.S."/>
            <person name="Guttman D.S."/>
        </authorList>
    </citation>
    <scope>NUCLEOTIDE SEQUENCE [LARGE SCALE GENOMIC DNA]</scope>
    <source>
        <strain evidence="8 10">ICMP2823</strain>
    </source>
</reference>
<proteinExistence type="inferred from homology"/>
<dbReference type="PATRIC" id="fig|86840.3.peg.735"/>
<dbReference type="GO" id="GO:0009243">
    <property type="term" value="P:O antigen biosynthetic process"/>
    <property type="evidence" value="ECO:0007669"/>
    <property type="project" value="UniProtKB-UniPathway"/>
</dbReference>
<evidence type="ECO:0000313" key="11">
    <source>
        <dbReference type="Proteomes" id="UP000281372"/>
    </source>
</evidence>
<dbReference type="UniPathway" id="UPA00281"/>
<dbReference type="CDD" id="cd05254">
    <property type="entry name" value="dTDP_HR_like_SDR_e"/>
    <property type="match status" value="1"/>
</dbReference>
<name>A0A0P9N7F9_PSECA</name>
<evidence type="ECO:0000256" key="1">
    <source>
        <dbReference type="ARBA" id="ARBA00004781"/>
    </source>
</evidence>
<sequence length="302" mass="32908">MMKILLLGKNGQVGWELQRSLAVVGEVIALDRQTISTAYGDLTGDLSDLDGLRNTIRCVQPQVIVNAAAYTAVDKAETERALAHTVNALASQVLAEEARTLDALLVHYSTDYVFDGTGSVAWKESDAVSAVNYYGATKLEGEQLIVASGCKHLIFRTSWVYAARGNNFAKTMLRLAKDRPTLSVIADQIGAPTGAELLADIATAALQQTLARPELCGIYHLAPAGEVSWHAYAQYVIDFARANGEPLTVETINPIGTTEYPTPARRPLNSRLNTEKLRHNFSLHLPDWQSGVARMLMETLNK</sequence>
<dbReference type="NCBIfam" id="TIGR01214">
    <property type="entry name" value="rmlD"/>
    <property type="match status" value="1"/>
</dbReference>
<keyword evidence="6" id="KW-0521">NADP</keyword>
<dbReference type="GO" id="GO:0019305">
    <property type="term" value="P:dTDP-rhamnose biosynthetic process"/>
    <property type="evidence" value="ECO:0007669"/>
    <property type="project" value="UniProtKB-UniPathway"/>
</dbReference>
<comment type="similarity">
    <text evidence="2 6">Belongs to the dTDP-4-dehydrorhamnose reductase family.</text>
</comment>
<dbReference type="Pfam" id="PF04321">
    <property type="entry name" value="RmlD_sub_bind"/>
    <property type="match status" value="1"/>
</dbReference>
<comment type="catalytic activity">
    <reaction evidence="5 6">
        <text>dTDP-beta-L-rhamnose + NADP(+) = dTDP-4-dehydro-beta-L-rhamnose + NADPH + H(+)</text>
        <dbReference type="Rhea" id="RHEA:21796"/>
        <dbReference type="ChEBI" id="CHEBI:15378"/>
        <dbReference type="ChEBI" id="CHEBI:57510"/>
        <dbReference type="ChEBI" id="CHEBI:57783"/>
        <dbReference type="ChEBI" id="CHEBI:58349"/>
        <dbReference type="ChEBI" id="CHEBI:62830"/>
        <dbReference type="EC" id="1.1.1.133"/>
    </reaction>
</comment>
<accession>A0A0P9N7F9</accession>
<dbReference type="Gene3D" id="3.40.50.720">
    <property type="entry name" value="NAD(P)-binding Rossmann-like Domain"/>
    <property type="match status" value="1"/>
</dbReference>
<evidence type="ECO:0000256" key="6">
    <source>
        <dbReference type="RuleBase" id="RU364082"/>
    </source>
</evidence>
<reference evidence="9 11" key="2">
    <citation type="submission" date="2018-08" db="EMBL/GenBank/DDBJ databases">
        <title>Recombination of ecologically and evolutionarily significant loci maintains genetic cohesion in the Pseudomonas syringae species complex.</title>
        <authorList>
            <person name="Dillon M."/>
            <person name="Thakur S."/>
            <person name="Almeida R.N.D."/>
            <person name="Weir B.S."/>
            <person name="Guttman D.S."/>
        </authorList>
    </citation>
    <scope>NUCLEOTIDE SEQUENCE [LARGE SCALE GENOMIC DNA]</scope>
    <source>
        <strain evidence="9 11">ICMP 2821</strain>
    </source>
</reference>
<keyword evidence="6" id="KW-0560">Oxidoreductase</keyword>
<comment type="cofactor">
    <cofactor evidence="6">
        <name>Mg(2+)</name>
        <dbReference type="ChEBI" id="CHEBI:18420"/>
    </cofactor>
    <text evidence="6">Binds 1 Mg(2+) ion per monomer.</text>
</comment>
<comment type="pathway">
    <text evidence="1 6">Carbohydrate biosynthesis; dTDP-L-rhamnose biosynthesis.</text>
</comment>
<dbReference type="SUPFAM" id="SSF51735">
    <property type="entry name" value="NAD(P)-binding Rossmann-fold domains"/>
    <property type="match status" value="1"/>
</dbReference>
<dbReference type="GO" id="GO:0008831">
    <property type="term" value="F:dTDP-4-dehydrorhamnose reductase activity"/>
    <property type="evidence" value="ECO:0007669"/>
    <property type="project" value="UniProtKB-EC"/>
</dbReference>
<dbReference type="Proteomes" id="UP000281372">
    <property type="component" value="Unassembled WGS sequence"/>
</dbReference>
<dbReference type="InterPro" id="IPR005913">
    <property type="entry name" value="dTDP_dehydrorham_reduct"/>
</dbReference>
<dbReference type="PANTHER" id="PTHR10491">
    <property type="entry name" value="DTDP-4-DEHYDRORHAMNOSE REDUCTASE"/>
    <property type="match status" value="1"/>
</dbReference>
<dbReference type="GO" id="GO:0005829">
    <property type="term" value="C:cytosol"/>
    <property type="evidence" value="ECO:0007669"/>
    <property type="project" value="TreeGrafter"/>
</dbReference>
<dbReference type="AlphaFoldDB" id="A0A0P9N7F9"/>
<feature type="domain" description="RmlD-like substrate binding" evidence="7">
    <location>
        <begin position="2"/>
        <end position="298"/>
    </location>
</feature>
<comment type="caution">
    <text evidence="8">The sequence shown here is derived from an EMBL/GenBank/DDBJ whole genome shotgun (WGS) entry which is preliminary data.</text>
</comment>
<gene>
    <name evidence="8" type="ORF">ALO81_00456</name>
    <name evidence="9" type="ORF">ALQ64_05210</name>
</gene>
<evidence type="ECO:0000313" key="10">
    <source>
        <dbReference type="Proteomes" id="UP000050564"/>
    </source>
</evidence>
<protein>
    <recommendedName>
        <fullName evidence="4 6">dTDP-4-dehydrorhamnose reductase</fullName>
        <ecNumber evidence="3 6">1.1.1.133</ecNumber>
    </recommendedName>
</protein>
<evidence type="ECO:0000313" key="9">
    <source>
        <dbReference type="EMBL" id="RMN15668.1"/>
    </source>
</evidence>
<dbReference type="Proteomes" id="UP000050564">
    <property type="component" value="Unassembled WGS sequence"/>
</dbReference>
<dbReference type="PANTHER" id="PTHR10491:SF4">
    <property type="entry name" value="METHIONINE ADENOSYLTRANSFERASE 2 SUBUNIT BETA"/>
    <property type="match status" value="1"/>
</dbReference>
<organism evidence="8 10">
    <name type="scientific">Pseudomonas cannabina</name>
    <dbReference type="NCBI Taxonomy" id="86840"/>
    <lineage>
        <taxon>Bacteria</taxon>
        <taxon>Pseudomonadati</taxon>
        <taxon>Pseudomonadota</taxon>
        <taxon>Gammaproteobacteria</taxon>
        <taxon>Pseudomonadales</taxon>
        <taxon>Pseudomonadaceae</taxon>
        <taxon>Pseudomonas</taxon>
    </lineage>
</organism>
<evidence type="ECO:0000313" key="8">
    <source>
        <dbReference type="EMBL" id="KPW79461.1"/>
    </source>
</evidence>
<dbReference type="EMBL" id="RBOW01001107">
    <property type="protein sequence ID" value="RMN15668.1"/>
    <property type="molecule type" value="Genomic_DNA"/>
</dbReference>
<evidence type="ECO:0000256" key="3">
    <source>
        <dbReference type="ARBA" id="ARBA00012929"/>
    </source>
</evidence>
<dbReference type="Gene3D" id="3.90.25.10">
    <property type="entry name" value="UDP-galactose 4-epimerase, domain 1"/>
    <property type="match status" value="1"/>
</dbReference>
<dbReference type="EMBL" id="LJPX01000117">
    <property type="protein sequence ID" value="KPW79461.1"/>
    <property type="molecule type" value="Genomic_DNA"/>
</dbReference>
<dbReference type="UniPathway" id="UPA00124"/>
<dbReference type="NCBIfam" id="NF007440">
    <property type="entry name" value="PRK09987.1"/>
    <property type="match status" value="1"/>
</dbReference>
<dbReference type="InterPro" id="IPR029903">
    <property type="entry name" value="RmlD-like-bd"/>
</dbReference>
<evidence type="ECO:0000256" key="4">
    <source>
        <dbReference type="ARBA" id="ARBA00017099"/>
    </source>
</evidence>
<comment type="function">
    <text evidence="6">Catalyzes the reduction of dTDP-6-deoxy-L-lyxo-4-hexulose to yield dTDP-L-rhamnose.</text>
</comment>
<evidence type="ECO:0000256" key="2">
    <source>
        <dbReference type="ARBA" id="ARBA00010944"/>
    </source>
</evidence>
<dbReference type="EC" id="1.1.1.133" evidence="3 6"/>
<evidence type="ECO:0000259" key="7">
    <source>
        <dbReference type="Pfam" id="PF04321"/>
    </source>
</evidence>